<dbReference type="AlphaFoldDB" id="A0A2K0U7J3"/>
<comment type="caution">
    <text evidence="4">The sequence shown here is derived from an EMBL/GenBank/DDBJ whole genome shotgun (WGS) entry which is preliminary data.</text>
</comment>
<dbReference type="GO" id="GO:0008061">
    <property type="term" value="F:chitin binding"/>
    <property type="evidence" value="ECO:0007669"/>
    <property type="project" value="UniProtKB-KW"/>
</dbReference>
<dbReference type="InterPro" id="IPR053214">
    <property type="entry name" value="LysM12-like"/>
</dbReference>
<gene>
    <name evidence="4" type="ORF">THARTR1_05874</name>
</gene>
<dbReference type="PANTHER" id="PTHR47700">
    <property type="entry name" value="V CHITINASE, PUTATIVE (AFU_ORTHOLOGUE AFUA_6G13720)-RELATED"/>
    <property type="match status" value="1"/>
</dbReference>
<keyword evidence="1" id="KW-0147">Chitin-binding</keyword>
<dbReference type="PANTHER" id="PTHR47700:SF2">
    <property type="entry name" value="CHITINASE"/>
    <property type="match status" value="1"/>
</dbReference>
<evidence type="ECO:0000313" key="5">
    <source>
        <dbReference type="Proteomes" id="UP000236290"/>
    </source>
</evidence>
<proteinExistence type="predicted"/>
<evidence type="ECO:0000256" key="2">
    <source>
        <dbReference type="ARBA" id="ARBA00023026"/>
    </source>
</evidence>
<dbReference type="EMBL" id="MTYI01000074">
    <property type="protein sequence ID" value="PNP53750.1"/>
    <property type="molecule type" value="Genomic_DNA"/>
</dbReference>
<dbReference type="OrthoDB" id="73875at2759"/>
<dbReference type="Proteomes" id="UP000236290">
    <property type="component" value="Unassembled WGS sequence"/>
</dbReference>
<evidence type="ECO:0000256" key="1">
    <source>
        <dbReference type="ARBA" id="ARBA00022669"/>
    </source>
</evidence>
<dbReference type="Gene3D" id="3.10.50.10">
    <property type="match status" value="1"/>
</dbReference>
<evidence type="ECO:0000313" key="4">
    <source>
        <dbReference type="EMBL" id="PNP53750.1"/>
    </source>
</evidence>
<organism evidence="4 5">
    <name type="scientific">Trichoderma harzianum</name>
    <name type="common">Hypocrea lixii</name>
    <dbReference type="NCBI Taxonomy" id="5544"/>
    <lineage>
        <taxon>Eukaryota</taxon>
        <taxon>Fungi</taxon>
        <taxon>Dikarya</taxon>
        <taxon>Ascomycota</taxon>
        <taxon>Pezizomycotina</taxon>
        <taxon>Sordariomycetes</taxon>
        <taxon>Hypocreomycetidae</taxon>
        <taxon>Hypocreales</taxon>
        <taxon>Hypocreaceae</taxon>
        <taxon>Trichoderma</taxon>
    </lineage>
</organism>
<sequence>MSSNSCTGPTCRFTGPKSGATPGRCTKTAGYISNAEIFEILGAGNGSTHHDTGSDSDIALYGDNWVSFMTPNTTSGRRTKYKGLNFGGTSEWAVDLTTWMLPFDPINIFASNVDWTKAPPKSLCADINRDPTTVIPALGGTTPVATRPGKMPSSTGTACQRRIRRCMVSRQK</sequence>
<name>A0A2K0U7J3_TRIHA</name>
<evidence type="ECO:0000256" key="3">
    <source>
        <dbReference type="SAM" id="MobiDB-lite"/>
    </source>
</evidence>
<dbReference type="SUPFAM" id="SSF54556">
    <property type="entry name" value="Chitinase insertion domain"/>
    <property type="match status" value="1"/>
</dbReference>
<protein>
    <submittedName>
        <fullName evidence="4">Uncharacterized protein</fullName>
    </submittedName>
</protein>
<reference evidence="4 5" key="1">
    <citation type="submission" date="2017-02" db="EMBL/GenBank/DDBJ databases">
        <title>Genomes of Trichoderma spp. with biocontrol activity.</title>
        <authorList>
            <person name="Gardiner D."/>
            <person name="Kazan K."/>
            <person name="Vos C."/>
            <person name="Harvey P."/>
        </authorList>
    </citation>
    <scope>NUCLEOTIDE SEQUENCE [LARGE SCALE GENOMIC DNA]</scope>
    <source>
        <strain evidence="4 5">Tr1</strain>
    </source>
</reference>
<feature type="region of interest" description="Disordered" evidence="3">
    <location>
        <begin position="137"/>
        <end position="157"/>
    </location>
</feature>
<keyword evidence="2" id="KW-0843">Virulence</keyword>
<dbReference type="InterPro" id="IPR029070">
    <property type="entry name" value="Chitinase_insertion_sf"/>
</dbReference>
<accession>A0A2K0U7J3</accession>
<dbReference type="Gene3D" id="3.20.20.80">
    <property type="entry name" value="Glycosidases"/>
    <property type="match status" value="1"/>
</dbReference>